<evidence type="ECO:0000313" key="2">
    <source>
        <dbReference type="EMBL" id="MDS1112625.1"/>
    </source>
</evidence>
<proteinExistence type="predicted"/>
<reference evidence="3 4" key="1">
    <citation type="submission" date="2016-10" db="EMBL/GenBank/DDBJ databases">
        <authorList>
            <person name="de Groot N.N."/>
        </authorList>
    </citation>
    <scope>NUCLEOTIDE SEQUENCE [LARGE SCALE GENOMIC DNA]</scope>
    <source>
        <strain evidence="3 4">DSM 44215</strain>
    </source>
</reference>
<feature type="domain" description="HTH cro/C1-type" evidence="1">
    <location>
        <begin position="21"/>
        <end position="74"/>
    </location>
</feature>
<keyword evidence="5" id="KW-1185">Reference proteome</keyword>
<dbReference type="SMART" id="SM00530">
    <property type="entry name" value="HTH_XRE"/>
    <property type="match status" value="1"/>
</dbReference>
<dbReference type="InterPro" id="IPR010982">
    <property type="entry name" value="Lambda_DNA-bd_dom_sf"/>
</dbReference>
<evidence type="ECO:0000313" key="5">
    <source>
        <dbReference type="Proteomes" id="UP001265083"/>
    </source>
</evidence>
<dbReference type="Proteomes" id="UP000183180">
    <property type="component" value="Unassembled WGS sequence"/>
</dbReference>
<dbReference type="CDD" id="cd00093">
    <property type="entry name" value="HTH_XRE"/>
    <property type="match status" value="1"/>
</dbReference>
<name>A0A1H2I865_9ACTN</name>
<reference evidence="2 5" key="2">
    <citation type="submission" date="2023-08" db="EMBL/GenBank/DDBJ databases">
        <title>Bioegradation of LLDPE and BLDPE plastic by marine bacteria from coast plastic debris.</title>
        <authorList>
            <person name="Rong Z."/>
        </authorList>
    </citation>
    <scope>NUCLEOTIDE SEQUENCE [LARGE SCALE GENOMIC DNA]</scope>
    <source>
        <strain evidence="2 5">Z-2</strain>
    </source>
</reference>
<dbReference type="Proteomes" id="UP001265083">
    <property type="component" value="Unassembled WGS sequence"/>
</dbReference>
<dbReference type="OrthoDB" id="5196639at2"/>
<dbReference type="Pfam" id="PF13560">
    <property type="entry name" value="HTH_31"/>
    <property type="match status" value="1"/>
</dbReference>
<dbReference type="STRING" id="158898.SAMN04488548_134941"/>
<evidence type="ECO:0000313" key="3">
    <source>
        <dbReference type="EMBL" id="SDU40309.1"/>
    </source>
</evidence>
<evidence type="ECO:0000259" key="1">
    <source>
        <dbReference type="PROSITE" id="PS50943"/>
    </source>
</evidence>
<organism evidence="3 4">
    <name type="scientific">Gordonia westfalica</name>
    <dbReference type="NCBI Taxonomy" id="158898"/>
    <lineage>
        <taxon>Bacteria</taxon>
        <taxon>Bacillati</taxon>
        <taxon>Actinomycetota</taxon>
        <taxon>Actinomycetes</taxon>
        <taxon>Mycobacteriales</taxon>
        <taxon>Gordoniaceae</taxon>
        <taxon>Gordonia</taxon>
    </lineage>
</organism>
<evidence type="ECO:0000313" key="4">
    <source>
        <dbReference type="Proteomes" id="UP000183180"/>
    </source>
</evidence>
<dbReference type="SUPFAM" id="SSF47413">
    <property type="entry name" value="lambda repressor-like DNA-binding domains"/>
    <property type="match status" value="1"/>
</dbReference>
<protein>
    <submittedName>
        <fullName evidence="3">Helix-turn-helix domain-containing protein</fullName>
    </submittedName>
    <submittedName>
        <fullName evidence="2">Helix-turn-helix transcriptional regulator</fullName>
    </submittedName>
</protein>
<dbReference type="EMBL" id="JAVLUS010000002">
    <property type="protein sequence ID" value="MDS1112625.1"/>
    <property type="molecule type" value="Genomic_DNA"/>
</dbReference>
<dbReference type="AlphaFoldDB" id="A0A1H2I865"/>
<accession>A0A1H2I865</accession>
<sequence length="96" mass="10082">MVRNPLTPEQIAAGRRLGARLRELRGARALAEVAVSAGISPETLRKIETGRMPTPAFATIAALARSLNTSLDDLALVFDQTGLDETVLGGEVARAG</sequence>
<dbReference type="InterPro" id="IPR001387">
    <property type="entry name" value="Cro/C1-type_HTH"/>
</dbReference>
<dbReference type="PROSITE" id="PS50943">
    <property type="entry name" value="HTH_CROC1"/>
    <property type="match status" value="1"/>
</dbReference>
<dbReference type="Gene3D" id="1.10.260.40">
    <property type="entry name" value="lambda repressor-like DNA-binding domains"/>
    <property type="match status" value="1"/>
</dbReference>
<dbReference type="RefSeq" id="WP_074849316.1">
    <property type="nucleotide sequence ID" value="NZ_FNLM01000034.1"/>
</dbReference>
<dbReference type="EMBL" id="FNLM01000034">
    <property type="protein sequence ID" value="SDU40309.1"/>
    <property type="molecule type" value="Genomic_DNA"/>
</dbReference>
<dbReference type="GO" id="GO:0003677">
    <property type="term" value="F:DNA binding"/>
    <property type="evidence" value="ECO:0007669"/>
    <property type="project" value="InterPro"/>
</dbReference>
<gene>
    <name evidence="2" type="ORF">RD149_02465</name>
    <name evidence="3" type="ORF">SAMN04488548_134941</name>
</gene>